<name>A0A6G1WRG7_9HYPH</name>
<sequence length="405" mass="45373">MDVTSTSTDLIITLPAVPNVSTFTDEAEFNKLFEAIQEKVDEHKPDVSTKKGRDEIKSLAHKIAKTKVALDRQGFTLTEEWRINKKKVDETRGKIKERLETLQASVRKPVDDWEAAEDARLDALKDRFAALDAGRADANCPSDQIRAVLTEIEATEIEADWQEYQDEAALAKERAVNALRQNLAIAERREADARELEELRALKAAKEEEDRQRREAEEAAARLRDRSVKARQYLEEVEKGFIGGEPQPYGILIYELERKLPPLIDELGEYAEELHAIRKGALANVTLAMERQAAEDAAKAEEERKAAAAKAEADANEAAARKQAEDEERHKREVEEAAQAERDRIALERKAEEDARAKREADAAHRAKIATDIADALRTMSGRATPEAIAEALIAGKIPHCTVRM</sequence>
<feature type="compositionally biased region" description="Basic and acidic residues" evidence="2">
    <location>
        <begin position="296"/>
        <end position="306"/>
    </location>
</feature>
<evidence type="ECO:0000313" key="3">
    <source>
        <dbReference type="EMBL" id="MQW72205.1"/>
    </source>
</evidence>
<reference evidence="3" key="1">
    <citation type="journal article" date="2013" name="Genome Biol.">
        <title>Comparative genomics of the core and accessory genomes of 48 Sinorhizobium strains comprising five genospecies.</title>
        <authorList>
            <person name="Sugawara M."/>
            <person name="Epstein B."/>
            <person name="Badgley B.D."/>
            <person name="Unno T."/>
            <person name="Xu L."/>
            <person name="Reese J."/>
            <person name="Gyaneshwar P."/>
            <person name="Denny R."/>
            <person name="Mudge J."/>
            <person name="Bharti A.K."/>
            <person name="Farmer A.D."/>
            <person name="May G.D."/>
            <person name="Woodward J.E."/>
            <person name="Medigue C."/>
            <person name="Vallenet D."/>
            <person name="Lajus A."/>
            <person name="Rouy Z."/>
            <person name="Martinez-Vaz B."/>
            <person name="Tiffin P."/>
            <person name="Young N.D."/>
            <person name="Sadowsky M.J."/>
        </authorList>
    </citation>
    <scope>NUCLEOTIDE SEQUENCE</scope>
    <source>
        <strain evidence="3">M1</strain>
    </source>
</reference>
<feature type="region of interest" description="Disordered" evidence="2">
    <location>
        <begin position="296"/>
        <end position="351"/>
    </location>
</feature>
<proteinExistence type="predicted"/>
<comment type="caution">
    <text evidence="3">The sequence shown here is derived from an EMBL/GenBank/DDBJ whole genome shotgun (WGS) entry which is preliminary data.</text>
</comment>
<dbReference type="AlphaFoldDB" id="A0A6G1WRG7"/>
<gene>
    <name evidence="3" type="ORF">GHJ91_24430</name>
</gene>
<evidence type="ECO:0000256" key="2">
    <source>
        <dbReference type="SAM" id="MobiDB-lite"/>
    </source>
</evidence>
<dbReference type="RefSeq" id="WP_153413691.1">
    <property type="nucleotide sequence ID" value="NZ_WISB01000140.1"/>
</dbReference>
<feature type="compositionally biased region" description="Basic and acidic residues" evidence="2">
    <location>
        <begin position="319"/>
        <end position="351"/>
    </location>
</feature>
<evidence type="ECO:0000256" key="1">
    <source>
        <dbReference type="SAM" id="Coils"/>
    </source>
</evidence>
<keyword evidence="1" id="KW-0175">Coiled coil</keyword>
<organism evidence="3">
    <name type="scientific">Sinorhizobium medicae</name>
    <dbReference type="NCBI Taxonomy" id="110321"/>
    <lineage>
        <taxon>Bacteria</taxon>
        <taxon>Pseudomonadati</taxon>
        <taxon>Pseudomonadota</taxon>
        <taxon>Alphaproteobacteria</taxon>
        <taxon>Hyphomicrobiales</taxon>
        <taxon>Rhizobiaceae</taxon>
        <taxon>Sinorhizobium/Ensifer group</taxon>
        <taxon>Sinorhizobium</taxon>
    </lineage>
</organism>
<dbReference type="EMBL" id="WISB01000140">
    <property type="protein sequence ID" value="MQW72205.1"/>
    <property type="molecule type" value="Genomic_DNA"/>
</dbReference>
<feature type="coiled-coil region" evidence="1">
    <location>
        <begin position="169"/>
        <end position="226"/>
    </location>
</feature>
<accession>A0A6G1WRG7</accession>
<protein>
    <submittedName>
        <fullName evidence="3">Uncharacterized protein</fullName>
    </submittedName>
</protein>